<dbReference type="InterPro" id="IPR013449">
    <property type="entry name" value="Rhamnulokinase"/>
</dbReference>
<dbReference type="InterPro" id="IPR018485">
    <property type="entry name" value="FGGY_C"/>
</dbReference>
<dbReference type="GO" id="GO:0004370">
    <property type="term" value="F:glycerol kinase activity"/>
    <property type="evidence" value="ECO:0007669"/>
    <property type="project" value="TreeGrafter"/>
</dbReference>
<keyword evidence="6" id="KW-1015">Disulfide bond</keyword>
<keyword evidence="2" id="KW-0808">Transferase</keyword>
<evidence type="ECO:0000256" key="6">
    <source>
        <dbReference type="ARBA" id="ARBA00023157"/>
    </source>
</evidence>
<evidence type="ECO:0000256" key="7">
    <source>
        <dbReference type="ARBA" id="ARBA00023308"/>
    </source>
</evidence>
<dbReference type="CDD" id="cd07771">
    <property type="entry name" value="ASKHA_NBD_FGGY_RhaB-like"/>
    <property type="match status" value="1"/>
</dbReference>
<dbReference type="GO" id="GO:0006071">
    <property type="term" value="P:glycerol metabolic process"/>
    <property type="evidence" value="ECO:0007669"/>
    <property type="project" value="TreeGrafter"/>
</dbReference>
<evidence type="ECO:0000256" key="4">
    <source>
        <dbReference type="ARBA" id="ARBA00022777"/>
    </source>
</evidence>
<sequence length="490" mass="51945">MSRPAPASAALAAVDLGADSGRVILAAVSPERIELTEVHRFGNQPVSAGGRLHWDILRLYHETTVGLRAAAAAVPALHSVGVDSWAVDYGLLDRDGALLGNPVHYRDTRTDGVMDRVVEQLGAPWLYQTTGLQLLPFNTLFQLAGAADDAQLAAAHRLLLLPDLLCYWLTGEPGWEVTNASTTQLLNVETGEWSDELLARAGIRRELFGPLRAPGANAGRLREQVGAGPVPVTVVGSHDTASAVVAVPAETEHAAFISCGTWSLVGVELPRPVLTEASRLANFTNEAGVDGTVRYLRNVMGLWLLQESLRSWAAAGTPVELAEVLPAAAAVPGLVSVVDAADPGYLPPGDMPARLARACAETGQRVPQRPAELVRCILDSLALAHWRTVRQAQRLSGRSVEVVHMVGGGSRNELLCQLTADACGLPVVAGPVEATALGNALVQARAVGVIDGDLAALRALVRRSEPLRRYEPTGDQARWRAAAERIGLEV</sequence>
<evidence type="ECO:0000259" key="9">
    <source>
        <dbReference type="Pfam" id="PF02782"/>
    </source>
</evidence>
<proteinExistence type="inferred from homology"/>
<keyword evidence="4" id="KW-0418">Kinase</keyword>
<keyword evidence="5" id="KW-0067">ATP-binding</keyword>
<feature type="domain" description="Carbohydrate kinase FGGY C-terminal" evidence="9">
    <location>
        <begin position="256"/>
        <end position="446"/>
    </location>
</feature>
<protein>
    <submittedName>
        <fullName evidence="10">Rhamnulokinase</fullName>
    </submittedName>
</protein>
<dbReference type="GO" id="GO:0019301">
    <property type="term" value="P:rhamnose catabolic process"/>
    <property type="evidence" value="ECO:0007669"/>
    <property type="project" value="InterPro"/>
</dbReference>
<feature type="domain" description="Carbohydrate kinase FGGY N-terminal" evidence="8">
    <location>
        <begin position="13"/>
        <end position="245"/>
    </location>
</feature>
<name>A0A895YDD0_9ACTN</name>
<evidence type="ECO:0000256" key="2">
    <source>
        <dbReference type="ARBA" id="ARBA00022679"/>
    </source>
</evidence>
<dbReference type="Pfam" id="PF02782">
    <property type="entry name" value="FGGY_C"/>
    <property type="match status" value="1"/>
</dbReference>
<gene>
    <name evidence="10" type="ORF">JQS43_17420</name>
</gene>
<organism evidence="10 11">
    <name type="scientific">Natronosporangium hydrolyticum</name>
    <dbReference type="NCBI Taxonomy" id="2811111"/>
    <lineage>
        <taxon>Bacteria</taxon>
        <taxon>Bacillati</taxon>
        <taxon>Actinomycetota</taxon>
        <taxon>Actinomycetes</taxon>
        <taxon>Micromonosporales</taxon>
        <taxon>Micromonosporaceae</taxon>
        <taxon>Natronosporangium</taxon>
    </lineage>
</organism>
<dbReference type="PANTHER" id="PTHR10196:SF93">
    <property type="entry name" value="L-RHAMNULOKINASE"/>
    <property type="match status" value="1"/>
</dbReference>
<evidence type="ECO:0000256" key="5">
    <source>
        <dbReference type="ARBA" id="ARBA00022840"/>
    </source>
</evidence>
<evidence type="ECO:0000313" key="10">
    <source>
        <dbReference type="EMBL" id="QSB13389.1"/>
    </source>
</evidence>
<dbReference type="GO" id="GO:0005829">
    <property type="term" value="C:cytosol"/>
    <property type="evidence" value="ECO:0007669"/>
    <property type="project" value="TreeGrafter"/>
</dbReference>
<comment type="similarity">
    <text evidence="1">Belongs to the FGGY kinase family.</text>
</comment>
<keyword evidence="11" id="KW-1185">Reference proteome</keyword>
<dbReference type="KEGG" id="nhy:JQS43_17420"/>
<dbReference type="RefSeq" id="WP_239675470.1">
    <property type="nucleotide sequence ID" value="NZ_CP070499.1"/>
</dbReference>
<evidence type="ECO:0000256" key="3">
    <source>
        <dbReference type="ARBA" id="ARBA00022741"/>
    </source>
</evidence>
<accession>A0A895YDD0</accession>
<dbReference type="AlphaFoldDB" id="A0A895YDD0"/>
<dbReference type="GO" id="GO:0005524">
    <property type="term" value="F:ATP binding"/>
    <property type="evidence" value="ECO:0007669"/>
    <property type="project" value="UniProtKB-KW"/>
</dbReference>
<evidence type="ECO:0000259" key="8">
    <source>
        <dbReference type="Pfam" id="PF00370"/>
    </source>
</evidence>
<dbReference type="EMBL" id="CP070499">
    <property type="protein sequence ID" value="QSB13389.1"/>
    <property type="molecule type" value="Genomic_DNA"/>
</dbReference>
<keyword evidence="3" id="KW-0547">Nucleotide-binding</keyword>
<dbReference type="SUPFAM" id="SSF53067">
    <property type="entry name" value="Actin-like ATPase domain"/>
    <property type="match status" value="2"/>
</dbReference>
<dbReference type="Proteomes" id="UP000662857">
    <property type="component" value="Chromosome"/>
</dbReference>
<dbReference type="PANTHER" id="PTHR10196">
    <property type="entry name" value="SUGAR KINASE"/>
    <property type="match status" value="1"/>
</dbReference>
<dbReference type="Pfam" id="PF00370">
    <property type="entry name" value="FGGY_N"/>
    <property type="match status" value="1"/>
</dbReference>
<reference evidence="10" key="1">
    <citation type="submission" date="2021-02" db="EMBL/GenBank/DDBJ databases">
        <title>Natrosporangium hydrolyticum gen. nov., sp. nov, a haloalkaliphilic actinobacterium from a soda solonchak soil.</title>
        <authorList>
            <person name="Sorokin D.Y."/>
            <person name="Khijniak T.V."/>
            <person name="Zakharycheva A.P."/>
            <person name="Boueva O.V."/>
            <person name="Ariskina E.V."/>
            <person name="Hahnke R.L."/>
            <person name="Bunk B."/>
            <person name="Sproer C."/>
            <person name="Schumann P."/>
            <person name="Evtushenko L.I."/>
            <person name="Kublanov I.V."/>
        </authorList>
    </citation>
    <scope>NUCLEOTIDE SEQUENCE</scope>
    <source>
        <strain evidence="10">DSM 106523</strain>
    </source>
</reference>
<dbReference type="InterPro" id="IPR043129">
    <property type="entry name" value="ATPase_NBD"/>
</dbReference>
<dbReference type="GO" id="GO:0008993">
    <property type="term" value="F:rhamnulokinase activity"/>
    <property type="evidence" value="ECO:0007669"/>
    <property type="project" value="InterPro"/>
</dbReference>
<keyword evidence="7" id="KW-0684">Rhamnose metabolism</keyword>
<evidence type="ECO:0000256" key="1">
    <source>
        <dbReference type="ARBA" id="ARBA00009156"/>
    </source>
</evidence>
<dbReference type="InterPro" id="IPR018484">
    <property type="entry name" value="FGGY_N"/>
</dbReference>
<dbReference type="Gene3D" id="3.30.420.40">
    <property type="match status" value="2"/>
</dbReference>
<evidence type="ECO:0000313" key="11">
    <source>
        <dbReference type="Proteomes" id="UP000662857"/>
    </source>
</evidence>